<evidence type="ECO:0000259" key="10">
    <source>
        <dbReference type="Pfam" id="PF23559"/>
    </source>
</evidence>
<evidence type="ECO:0000313" key="12">
    <source>
        <dbReference type="EMBL" id="PIN17644.1"/>
    </source>
</evidence>
<evidence type="ECO:0000313" key="13">
    <source>
        <dbReference type="Proteomes" id="UP000231279"/>
    </source>
</evidence>
<dbReference type="InterPro" id="IPR027417">
    <property type="entry name" value="P-loop_NTPase"/>
</dbReference>
<dbReference type="InterPro" id="IPR041118">
    <property type="entry name" value="Rx_N"/>
</dbReference>
<keyword evidence="3" id="KW-0677">Repeat</keyword>
<gene>
    <name evidence="12" type="ORF">CDL12_09677</name>
</gene>
<evidence type="ECO:0000256" key="3">
    <source>
        <dbReference type="ARBA" id="ARBA00022737"/>
    </source>
</evidence>
<keyword evidence="6" id="KW-0067">ATP-binding</keyword>
<dbReference type="Pfam" id="PF18052">
    <property type="entry name" value="Rx_N"/>
    <property type="match status" value="1"/>
</dbReference>
<dbReference type="Pfam" id="PF00931">
    <property type="entry name" value="NB-ARC"/>
    <property type="match status" value="1"/>
</dbReference>
<reference evidence="13" key="1">
    <citation type="journal article" date="2018" name="Gigascience">
        <title>Genome assembly of the Pink Ipe (Handroanthus impetiginosus, Bignoniaceae), a highly valued, ecologically keystone Neotropical timber forest tree.</title>
        <authorList>
            <person name="Silva-Junior O.B."/>
            <person name="Grattapaglia D."/>
            <person name="Novaes E."/>
            <person name="Collevatti R.G."/>
        </authorList>
    </citation>
    <scope>NUCLEOTIDE SEQUENCE [LARGE SCALE GENOMIC DNA]</scope>
    <source>
        <strain evidence="13">cv. UFG-1</strain>
    </source>
</reference>
<keyword evidence="13" id="KW-1185">Reference proteome</keyword>
<dbReference type="Proteomes" id="UP000231279">
    <property type="component" value="Unassembled WGS sequence"/>
</dbReference>
<keyword evidence="5" id="KW-0611">Plant defense</keyword>
<dbReference type="InterPro" id="IPR055414">
    <property type="entry name" value="LRR_R13L4/SHOC2-like"/>
</dbReference>
<evidence type="ECO:0000256" key="4">
    <source>
        <dbReference type="ARBA" id="ARBA00022741"/>
    </source>
</evidence>
<dbReference type="PRINTS" id="PR00364">
    <property type="entry name" value="DISEASERSIST"/>
</dbReference>
<dbReference type="STRING" id="429701.A0A2G9HJG7"/>
<keyword evidence="2" id="KW-0433">Leucine-rich repeat</keyword>
<sequence>MVDAVLQVAIDKTASLLMQEGKIIFQIKKGIDEVKEMMKSLKSYLKDAESKADQNPEVATLVTNMRDLFQDIENILDTYRTKIEPDDHMGGPLGCLKWASRVVRNCMEVHKIDQEILKLKSRAEVLINSKGDLKPESDAAVASADTEVWSERRKFLYADHRAPKNMVGREKDLRDLTEEMSKEAENDTVITTIVGPGGVGKTIFARKLYESLEERLKPTCCAKVYVSQKRNADEILRDIAEKVKLDEWKTKANLENDLYLHLQDKRYLIFLDDVWDPKIWNKLKDTLMIKSEKGSRIIVTSRSREVSRSIVGTAGYFHIRSIPFPLDVLSEDDAWTLFEGMISHKNNSKIEPPLQEIGKEIMKRCGGLPLAIEVVVGMLHAKPRNVPAWTEVQRKMSEINENDCLKVLALSYNDLPTHSKPLFLYLGIFPENHEIFVPQLVPLWVAENFVQDDGKQDDYVEQRINDLNSRNLLRVSRRKSDGKIRSFRIHSLVRDLCRRLAEKSNYFCTRNNLNSSDIDQKMQRRVTTSMREPKKYALKEVELPKLRALFCFTKDDALFKFLKCEAPRLEYLRLLIIEIVDGKVVEVPENIAQLSGLIYLKMVGNISEIPESIRRLKRLQTLEIRSKDIPVGILKMKQVKHLFLSCSIVVEKTTYNLSNCLKHLRDANKKHEDASIPDLKSLHIDIPNLQSLDVDFGPNFSLSSRSIQKFDKLKRLGIYVWTKKMLDDAFGPDQPVLLNCLEDLKLHIYVSLFNDSPILKLYRYKTLKKLKLYFDKKCELRGDVELFPRSVVKISLKMVDKIEDHVDKLKTLPNLESLKLNKCRGQQLDFSGDGFFPQLQVLVLKYTAFQKLLCSNDMPRLARFVYVPAPLSHSPIPDGRLKELMQEDEEERGLWRGDSMKSRYTE</sequence>
<feature type="domain" description="Disease resistance R13L4/SHOC-2-like LRR" evidence="11">
    <location>
        <begin position="546"/>
        <end position="864"/>
    </location>
</feature>
<feature type="domain" description="NB-ARC" evidence="8">
    <location>
        <begin position="170"/>
        <end position="346"/>
    </location>
</feature>
<evidence type="ECO:0000256" key="6">
    <source>
        <dbReference type="ARBA" id="ARBA00022840"/>
    </source>
</evidence>
<evidence type="ECO:0000256" key="2">
    <source>
        <dbReference type="ARBA" id="ARBA00022614"/>
    </source>
</evidence>
<dbReference type="Gene3D" id="3.40.50.300">
    <property type="entry name" value="P-loop containing nucleotide triphosphate hydrolases"/>
    <property type="match status" value="1"/>
</dbReference>
<name>A0A2G9HJG7_9LAMI</name>
<dbReference type="InterPro" id="IPR032675">
    <property type="entry name" value="LRR_dom_sf"/>
</dbReference>
<protein>
    <submittedName>
        <fullName evidence="12">Apoptotic ATPase</fullName>
    </submittedName>
</protein>
<dbReference type="Pfam" id="PF23559">
    <property type="entry name" value="WHD_DRP"/>
    <property type="match status" value="1"/>
</dbReference>
<dbReference type="Gene3D" id="1.20.5.4130">
    <property type="match status" value="1"/>
</dbReference>
<dbReference type="GO" id="GO:0005524">
    <property type="term" value="F:ATP binding"/>
    <property type="evidence" value="ECO:0007669"/>
    <property type="project" value="UniProtKB-KW"/>
</dbReference>
<dbReference type="SUPFAM" id="SSF52058">
    <property type="entry name" value="L domain-like"/>
    <property type="match status" value="1"/>
</dbReference>
<dbReference type="SUPFAM" id="SSF52540">
    <property type="entry name" value="P-loop containing nucleoside triphosphate hydrolases"/>
    <property type="match status" value="1"/>
</dbReference>
<dbReference type="GO" id="GO:0098542">
    <property type="term" value="P:defense response to other organism"/>
    <property type="evidence" value="ECO:0007669"/>
    <property type="project" value="TreeGrafter"/>
</dbReference>
<feature type="compositionally biased region" description="Basic and acidic residues" evidence="7">
    <location>
        <begin position="892"/>
        <end position="906"/>
    </location>
</feature>
<dbReference type="GO" id="GO:0043531">
    <property type="term" value="F:ADP binding"/>
    <property type="evidence" value="ECO:0007669"/>
    <property type="project" value="InterPro"/>
</dbReference>
<dbReference type="PANTHER" id="PTHR23155">
    <property type="entry name" value="DISEASE RESISTANCE PROTEIN RP"/>
    <property type="match status" value="1"/>
</dbReference>
<evidence type="ECO:0000256" key="5">
    <source>
        <dbReference type="ARBA" id="ARBA00022821"/>
    </source>
</evidence>
<accession>A0A2G9HJG7</accession>
<comment type="similarity">
    <text evidence="1">Belongs to the disease resistance NB-LRR family.</text>
</comment>
<comment type="caution">
    <text evidence="12">The sequence shown here is derived from an EMBL/GenBank/DDBJ whole genome shotgun (WGS) entry which is preliminary data.</text>
</comment>
<dbReference type="FunFam" id="1.10.10.10:FF:000322">
    <property type="entry name" value="Probable disease resistance protein At1g63360"/>
    <property type="match status" value="1"/>
</dbReference>
<dbReference type="Gene3D" id="1.10.8.430">
    <property type="entry name" value="Helical domain of apoptotic protease-activating factors"/>
    <property type="match status" value="1"/>
</dbReference>
<dbReference type="CDD" id="cd14798">
    <property type="entry name" value="RX-CC_like"/>
    <property type="match status" value="1"/>
</dbReference>
<dbReference type="Gene3D" id="1.10.10.10">
    <property type="entry name" value="Winged helix-like DNA-binding domain superfamily/Winged helix DNA-binding domain"/>
    <property type="match status" value="1"/>
</dbReference>
<dbReference type="InterPro" id="IPR044974">
    <property type="entry name" value="Disease_R_plants"/>
</dbReference>
<evidence type="ECO:0000259" key="11">
    <source>
        <dbReference type="Pfam" id="PF23598"/>
    </source>
</evidence>
<keyword evidence="4" id="KW-0547">Nucleotide-binding</keyword>
<dbReference type="PANTHER" id="PTHR23155:SF1238">
    <property type="entry name" value="TOMV SUSCEPTIBLE PROTEIN TM-2"/>
    <property type="match status" value="1"/>
</dbReference>
<feature type="region of interest" description="Disordered" evidence="7">
    <location>
        <begin position="887"/>
        <end position="906"/>
    </location>
</feature>
<feature type="domain" description="Disease resistance N-terminal" evidence="9">
    <location>
        <begin position="5"/>
        <end position="87"/>
    </location>
</feature>
<dbReference type="AlphaFoldDB" id="A0A2G9HJG7"/>
<dbReference type="EMBL" id="NKXS01001626">
    <property type="protein sequence ID" value="PIN17644.1"/>
    <property type="molecule type" value="Genomic_DNA"/>
</dbReference>
<organism evidence="12 13">
    <name type="scientific">Handroanthus impetiginosus</name>
    <dbReference type="NCBI Taxonomy" id="429701"/>
    <lineage>
        <taxon>Eukaryota</taxon>
        <taxon>Viridiplantae</taxon>
        <taxon>Streptophyta</taxon>
        <taxon>Embryophyta</taxon>
        <taxon>Tracheophyta</taxon>
        <taxon>Spermatophyta</taxon>
        <taxon>Magnoliopsida</taxon>
        <taxon>eudicotyledons</taxon>
        <taxon>Gunneridae</taxon>
        <taxon>Pentapetalae</taxon>
        <taxon>asterids</taxon>
        <taxon>lamiids</taxon>
        <taxon>Lamiales</taxon>
        <taxon>Bignoniaceae</taxon>
        <taxon>Crescentiina</taxon>
        <taxon>Tabebuia alliance</taxon>
        <taxon>Handroanthus</taxon>
    </lineage>
</organism>
<dbReference type="InterPro" id="IPR042197">
    <property type="entry name" value="Apaf_helical"/>
</dbReference>
<dbReference type="InterPro" id="IPR038005">
    <property type="entry name" value="RX-like_CC"/>
</dbReference>
<dbReference type="InterPro" id="IPR002182">
    <property type="entry name" value="NB-ARC"/>
</dbReference>
<evidence type="ECO:0000256" key="7">
    <source>
        <dbReference type="SAM" id="MobiDB-lite"/>
    </source>
</evidence>
<dbReference type="Gene3D" id="3.80.10.10">
    <property type="entry name" value="Ribonuclease Inhibitor"/>
    <property type="match status" value="1"/>
</dbReference>
<dbReference type="Pfam" id="PF23598">
    <property type="entry name" value="LRR_14"/>
    <property type="match status" value="1"/>
</dbReference>
<feature type="domain" description="Disease resistance protein winged helix" evidence="10">
    <location>
        <begin position="428"/>
        <end position="497"/>
    </location>
</feature>
<evidence type="ECO:0000256" key="1">
    <source>
        <dbReference type="ARBA" id="ARBA00008894"/>
    </source>
</evidence>
<evidence type="ECO:0000259" key="9">
    <source>
        <dbReference type="Pfam" id="PF18052"/>
    </source>
</evidence>
<dbReference type="InterPro" id="IPR036388">
    <property type="entry name" value="WH-like_DNA-bd_sf"/>
</dbReference>
<proteinExistence type="inferred from homology"/>
<dbReference type="InterPro" id="IPR058922">
    <property type="entry name" value="WHD_DRP"/>
</dbReference>
<evidence type="ECO:0000259" key="8">
    <source>
        <dbReference type="Pfam" id="PF00931"/>
    </source>
</evidence>